<dbReference type="OrthoDB" id="123333at2759"/>
<keyword evidence="3" id="KW-1185">Reference proteome</keyword>
<dbReference type="AlphaFoldDB" id="A0A225UYV7"/>
<evidence type="ECO:0000313" key="3">
    <source>
        <dbReference type="Proteomes" id="UP000198211"/>
    </source>
</evidence>
<dbReference type="InterPro" id="IPR000719">
    <property type="entry name" value="Prot_kinase_dom"/>
</dbReference>
<dbReference type="Gene3D" id="1.10.510.10">
    <property type="entry name" value="Transferase(Phosphotransferase) domain 1"/>
    <property type="match status" value="1"/>
</dbReference>
<evidence type="ECO:0000259" key="1">
    <source>
        <dbReference type="PROSITE" id="PS50011"/>
    </source>
</evidence>
<feature type="domain" description="Protein kinase" evidence="1">
    <location>
        <begin position="1"/>
        <end position="200"/>
    </location>
</feature>
<protein>
    <submittedName>
        <fullName evidence="2">Serine/threonine protein kinase</fullName>
    </submittedName>
</protein>
<dbReference type="Pfam" id="PF07714">
    <property type="entry name" value="PK_Tyr_Ser-Thr"/>
    <property type="match status" value="1"/>
</dbReference>
<keyword evidence="2" id="KW-0808">Transferase</keyword>
<accession>A0A225UYV7</accession>
<comment type="caution">
    <text evidence="2">The sequence shown here is derived from an EMBL/GenBank/DDBJ whole genome shotgun (WGS) entry which is preliminary data.</text>
</comment>
<dbReference type="InterPro" id="IPR008271">
    <property type="entry name" value="Ser/Thr_kinase_AS"/>
</dbReference>
<keyword evidence="2" id="KW-0418">Kinase</keyword>
<dbReference type="CDD" id="cd00180">
    <property type="entry name" value="PKc"/>
    <property type="match status" value="1"/>
</dbReference>
<proteinExistence type="predicted"/>
<dbReference type="PANTHER" id="PTHR44329">
    <property type="entry name" value="SERINE/THREONINE-PROTEIN KINASE TNNI3K-RELATED"/>
    <property type="match status" value="1"/>
</dbReference>
<reference evidence="3" key="1">
    <citation type="submission" date="2017-03" db="EMBL/GenBank/DDBJ databases">
        <title>Phytopthora megakarya and P. palmivora, two closely related causual agents of cacao black pod achieved similar genome size and gene model numbers by different mechanisms.</title>
        <authorList>
            <person name="Ali S."/>
            <person name="Shao J."/>
            <person name="Larry D.J."/>
            <person name="Kronmiller B."/>
            <person name="Shen D."/>
            <person name="Strem M.D."/>
            <person name="Melnick R.L."/>
            <person name="Guiltinan M.J."/>
            <person name="Tyler B.M."/>
            <person name="Meinhardt L.W."/>
            <person name="Bailey B.A."/>
        </authorList>
    </citation>
    <scope>NUCLEOTIDE SEQUENCE [LARGE SCALE GENOMIC DNA]</scope>
    <source>
        <strain evidence="3">zdho120</strain>
    </source>
</reference>
<dbReference type="PANTHER" id="PTHR44329:SF214">
    <property type="entry name" value="PROTEIN KINASE DOMAIN-CONTAINING PROTEIN"/>
    <property type="match status" value="1"/>
</dbReference>
<dbReference type="GO" id="GO:0004674">
    <property type="term" value="F:protein serine/threonine kinase activity"/>
    <property type="evidence" value="ECO:0007669"/>
    <property type="project" value="UniProtKB-KW"/>
</dbReference>
<keyword evidence="2" id="KW-0723">Serine/threonine-protein kinase</keyword>
<dbReference type="InterPro" id="IPR001245">
    <property type="entry name" value="Ser-Thr/Tyr_kinase_cat_dom"/>
</dbReference>
<dbReference type="EMBL" id="NBNE01009930">
    <property type="protein sequence ID" value="OWY97927.1"/>
    <property type="molecule type" value="Genomic_DNA"/>
</dbReference>
<organism evidence="2 3">
    <name type="scientific">Phytophthora megakarya</name>
    <dbReference type="NCBI Taxonomy" id="4795"/>
    <lineage>
        <taxon>Eukaryota</taxon>
        <taxon>Sar</taxon>
        <taxon>Stramenopiles</taxon>
        <taxon>Oomycota</taxon>
        <taxon>Peronosporomycetes</taxon>
        <taxon>Peronosporales</taxon>
        <taxon>Peronosporaceae</taxon>
        <taxon>Phytophthora</taxon>
    </lineage>
</organism>
<gene>
    <name evidence="2" type="ORF">PHMEG_00031426</name>
</gene>
<dbReference type="InterPro" id="IPR011009">
    <property type="entry name" value="Kinase-like_dom_sf"/>
</dbReference>
<dbReference type="SMART" id="SM00220">
    <property type="entry name" value="S_TKc"/>
    <property type="match status" value="1"/>
</dbReference>
<dbReference type="PROSITE" id="PS00108">
    <property type="entry name" value="PROTEIN_KINASE_ST"/>
    <property type="match status" value="1"/>
</dbReference>
<dbReference type="InterPro" id="IPR051681">
    <property type="entry name" value="Ser/Thr_Kinases-Pseudokinases"/>
</dbReference>
<dbReference type="SUPFAM" id="SSF56112">
    <property type="entry name" value="Protein kinase-like (PK-like)"/>
    <property type="match status" value="1"/>
</dbReference>
<dbReference type="Proteomes" id="UP000198211">
    <property type="component" value="Unassembled WGS sequence"/>
</dbReference>
<name>A0A225UYV7_9STRA</name>
<evidence type="ECO:0000313" key="2">
    <source>
        <dbReference type="EMBL" id="OWY97927.1"/>
    </source>
</evidence>
<dbReference type="GO" id="GO:0005524">
    <property type="term" value="F:ATP binding"/>
    <property type="evidence" value="ECO:0007669"/>
    <property type="project" value="InterPro"/>
</dbReference>
<sequence>MFEHEVGVWFGLNHPHVVRLFGACHVGTPLFACEYANNGSLEKYLRKHPNEMWQKLHEAALGVQYLHSRNIVHCDLKCNNIVVGGDNKAKLCWGLTLGDTGVFGQRPSELSTASDIYALGMCIVEALQIVEITTTNKQCCEPLPWGNLDNNVVKYRVARLKVLPSRPNVCKDNGLVKRMCAYDSKERIKISTVVDKLAVLARVRSPAVNETE</sequence>
<dbReference type="PROSITE" id="PS50011">
    <property type="entry name" value="PROTEIN_KINASE_DOM"/>
    <property type="match status" value="1"/>
</dbReference>